<name>A0A1G1XSS9_9BACT</name>
<dbReference type="Gene3D" id="1.10.10.10">
    <property type="entry name" value="Winged helix-like DNA-binding domain superfamily/Winged helix DNA-binding domain"/>
    <property type="match status" value="1"/>
</dbReference>
<dbReference type="EMBL" id="MHIC01000053">
    <property type="protein sequence ID" value="OGY43129.1"/>
    <property type="molecule type" value="Genomic_DNA"/>
</dbReference>
<dbReference type="PANTHER" id="PTHR33221:SF5">
    <property type="entry name" value="HTH-TYPE TRANSCRIPTIONAL REGULATOR ISCR"/>
    <property type="match status" value="1"/>
</dbReference>
<comment type="caution">
    <text evidence="2">The sequence shown here is derived from an EMBL/GenBank/DDBJ whole genome shotgun (WGS) entry which is preliminary data.</text>
</comment>
<dbReference type="SUPFAM" id="SSF46785">
    <property type="entry name" value="Winged helix' DNA-binding domain"/>
    <property type="match status" value="1"/>
</dbReference>
<dbReference type="PANTHER" id="PTHR33221">
    <property type="entry name" value="WINGED HELIX-TURN-HELIX TRANSCRIPTIONAL REGULATOR, RRF2 FAMILY"/>
    <property type="match status" value="1"/>
</dbReference>
<dbReference type="InterPro" id="IPR036388">
    <property type="entry name" value="WH-like_DNA-bd_sf"/>
</dbReference>
<dbReference type="GO" id="GO:0003700">
    <property type="term" value="F:DNA-binding transcription factor activity"/>
    <property type="evidence" value="ECO:0007669"/>
    <property type="project" value="TreeGrafter"/>
</dbReference>
<evidence type="ECO:0008006" key="4">
    <source>
        <dbReference type="Google" id="ProtNLM"/>
    </source>
</evidence>
<reference evidence="2 3" key="1">
    <citation type="journal article" date="2016" name="Nat. Commun.">
        <title>Thousands of microbial genomes shed light on interconnected biogeochemical processes in an aquifer system.</title>
        <authorList>
            <person name="Anantharaman K."/>
            <person name="Brown C.T."/>
            <person name="Hug L.A."/>
            <person name="Sharon I."/>
            <person name="Castelle C.J."/>
            <person name="Probst A.J."/>
            <person name="Thomas B.C."/>
            <person name="Singh A."/>
            <person name="Wilkins M.J."/>
            <person name="Karaoz U."/>
            <person name="Brodie E.L."/>
            <person name="Williams K.H."/>
            <person name="Hubbard S.S."/>
            <person name="Banfield J.F."/>
        </authorList>
    </citation>
    <scope>NUCLEOTIDE SEQUENCE [LARGE SCALE GENOMIC DNA]</scope>
</reference>
<keyword evidence="1" id="KW-0238">DNA-binding</keyword>
<dbReference type="GO" id="GO:0005829">
    <property type="term" value="C:cytosol"/>
    <property type="evidence" value="ECO:0007669"/>
    <property type="project" value="TreeGrafter"/>
</dbReference>
<evidence type="ECO:0000313" key="3">
    <source>
        <dbReference type="Proteomes" id="UP000176241"/>
    </source>
</evidence>
<sequence length="132" mass="14890">MRFSSKTEYGMRAMVELAKRYGNGLTSLADIARREKISQPYLERLVAKLREDGLVEGTKGVKGGYRLTKKPASISLFEIIEALEGPIVIFHCLADNTKIVCTHRSCLTKKVWFKIQDEIVSVLRTTKLSDIV</sequence>
<dbReference type="AlphaFoldDB" id="A0A1G1XSS9"/>
<dbReference type="Proteomes" id="UP000176241">
    <property type="component" value="Unassembled WGS sequence"/>
</dbReference>
<dbReference type="GO" id="GO:0003677">
    <property type="term" value="F:DNA binding"/>
    <property type="evidence" value="ECO:0007669"/>
    <property type="project" value="UniProtKB-KW"/>
</dbReference>
<accession>A0A1G1XSS9</accession>
<organism evidence="2 3">
    <name type="scientific">Candidatus Buchananbacteria bacterium RIFCSPHIGHO2_01_FULL_39_8</name>
    <dbReference type="NCBI Taxonomy" id="1797533"/>
    <lineage>
        <taxon>Bacteria</taxon>
        <taxon>Candidatus Buchananiibacteriota</taxon>
    </lineage>
</organism>
<evidence type="ECO:0000313" key="2">
    <source>
        <dbReference type="EMBL" id="OGY43129.1"/>
    </source>
</evidence>
<evidence type="ECO:0000256" key="1">
    <source>
        <dbReference type="ARBA" id="ARBA00023125"/>
    </source>
</evidence>
<protein>
    <recommendedName>
        <fullName evidence="4">Rrf2 family transcriptional regulator</fullName>
    </recommendedName>
</protein>
<gene>
    <name evidence="2" type="ORF">A2731_03540</name>
</gene>
<dbReference type="PROSITE" id="PS51197">
    <property type="entry name" value="HTH_RRF2_2"/>
    <property type="match status" value="1"/>
</dbReference>
<dbReference type="NCBIfam" id="TIGR00738">
    <property type="entry name" value="rrf2_super"/>
    <property type="match status" value="1"/>
</dbReference>
<dbReference type="STRING" id="1797533.A2731_03540"/>
<dbReference type="InterPro" id="IPR036390">
    <property type="entry name" value="WH_DNA-bd_sf"/>
</dbReference>
<proteinExistence type="predicted"/>
<dbReference type="InterPro" id="IPR000944">
    <property type="entry name" value="Tscrpt_reg_Rrf2"/>
</dbReference>
<dbReference type="Pfam" id="PF02082">
    <property type="entry name" value="Rrf2"/>
    <property type="match status" value="1"/>
</dbReference>